<keyword evidence="3" id="KW-0472">Membrane</keyword>
<accession>A0A8R1HQM9</accession>
<dbReference type="GO" id="GO:0016491">
    <property type="term" value="F:oxidoreductase activity"/>
    <property type="evidence" value="ECO:0007669"/>
    <property type="project" value="UniProtKB-KW"/>
</dbReference>
<dbReference type="EnsemblMetazoa" id="CJA05000.1">
    <property type="protein sequence ID" value="CJA05000.1"/>
    <property type="gene ID" value="WBGene00124204"/>
</dbReference>
<dbReference type="AlphaFoldDB" id="A0A8R1HQM9"/>
<keyword evidence="3" id="KW-1133">Transmembrane helix</keyword>
<dbReference type="InterPro" id="IPR002347">
    <property type="entry name" value="SDR_fam"/>
</dbReference>
<reference evidence="5" key="1">
    <citation type="submission" date="2010-08" db="EMBL/GenBank/DDBJ databases">
        <authorList>
            <consortium name="Caenorhabditis japonica Sequencing Consortium"/>
            <person name="Wilson R.K."/>
        </authorList>
    </citation>
    <scope>NUCLEOTIDE SEQUENCE [LARGE SCALE GENOMIC DNA]</scope>
    <source>
        <strain evidence="5">DF5081</strain>
    </source>
</reference>
<evidence type="ECO:0000313" key="4">
    <source>
        <dbReference type="EnsemblMetazoa" id="CJA05000.1"/>
    </source>
</evidence>
<reference evidence="4" key="2">
    <citation type="submission" date="2022-06" db="UniProtKB">
        <authorList>
            <consortium name="EnsemblMetazoa"/>
        </authorList>
    </citation>
    <scope>IDENTIFICATION</scope>
    <source>
        <strain evidence="4">DF5081</strain>
    </source>
</reference>
<keyword evidence="3" id="KW-0812">Transmembrane</keyword>
<comment type="similarity">
    <text evidence="2">Belongs to the short-chain dehydrogenases/reductases (SDR) family.</text>
</comment>
<dbReference type="Gene3D" id="3.40.50.720">
    <property type="entry name" value="NAD(P)-binding Rossmann-like Domain"/>
    <property type="match status" value="1"/>
</dbReference>
<dbReference type="PRINTS" id="PR00081">
    <property type="entry name" value="GDHRDH"/>
</dbReference>
<evidence type="ECO:0000313" key="5">
    <source>
        <dbReference type="Proteomes" id="UP000005237"/>
    </source>
</evidence>
<dbReference type="Proteomes" id="UP000005237">
    <property type="component" value="Unassembled WGS sequence"/>
</dbReference>
<evidence type="ECO:0000256" key="2">
    <source>
        <dbReference type="RuleBase" id="RU000363"/>
    </source>
</evidence>
<feature type="transmembrane region" description="Helical" evidence="3">
    <location>
        <begin position="12"/>
        <end position="34"/>
    </location>
</feature>
<evidence type="ECO:0000256" key="1">
    <source>
        <dbReference type="ARBA" id="ARBA00023002"/>
    </source>
</evidence>
<sequence>MLSLLHSLLHLTILEAIFLGFAGFLLFLTVRYILESFQLGDLHKKAVFITGCDSGFGRGLALKCLEHGMPVFAGCLTRQGIESLSVDAKKFIGKSGEKGRENGRLDAFLMDVTSDESVEKVAKRLEEKCQEFGGLHAVVNNAGITGKHIADDFLDMEEYLKVAEINLWGPVRTTQAVKKLLKRAKGRVVQVASICARVGLPGLGPYTAAKYGVSGYCDVIRQELRPFGISVHILEPGFFDTPLINRQKIDAEIQEAWELAPSEVKKEYGVQYFQDSRQATQLFLNTIASSQISLVVDAYFHAITARHPRSRYQVGWDSILLFIPMSYLPTGLQDYIFTIIGLFMPKPASR</sequence>
<name>A0A8R1HQM9_CAEJA</name>
<protein>
    <submittedName>
        <fullName evidence="4">Uncharacterized protein</fullName>
    </submittedName>
</protein>
<keyword evidence="5" id="KW-1185">Reference proteome</keyword>
<proteinExistence type="inferred from homology"/>
<dbReference type="PRINTS" id="PR00080">
    <property type="entry name" value="SDRFAMILY"/>
</dbReference>
<dbReference type="PANTHER" id="PTHR43313">
    <property type="entry name" value="SHORT-CHAIN DEHYDROGENASE/REDUCTASE FAMILY 9C"/>
    <property type="match status" value="1"/>
</dbReference>
<keyword evidence="1" id="KW-0560">Oxidoreductase</keyword>
<organism evidence="4 5">
    <name type="scientific">Caenorhabditis japonica</name>
    <dbReference type="NCBI Taxonomy" id="281687"/>
    <lineage>
        <taxon>Eukaryota</taxon>
        <taxon>Metazoa</taxon>
        <taxon>Ecdysozoa</taxon>
        <taxon>Nematoda</taxon>
        <taxon>Chromadorea</taxon>
        <taxon>Rhabditida</taxon>
        <taxon>Rhabditina</taxon>
        <taxon>Rhabditomorpha</taxon>
        <taxon>Rhabditoidea</taxon>
        <taxon>Rhabditidae</taxon>
        <taxon>Peloderinae</taxon>
        <taxon>Caenorhabditis</taxon>
    </lineage>
</organism>
<dbReference type="InterPro" id="IPR020904">
    <property type="entry name" value="Sc_DH/Rdtase_CS"/>
</dbReference>
<dbReference type="Pfam" id="PF00106">
    <property type="entry name" value="adh_short"/>
    <property type="match status" value="1"/>
</dbReference>
<dbReference type="PROSITE" id="PS00061">
    <property type="entry name" value="ADH_SHORT"/>
    <property type="match status" value="1"/>
</dbReference>
<dbReference type="PANTHER" id="PTHR43313:SF7">
    <property type="entry name" value="17-BETA-HYDROXYSTEROID DEHYDROGENASE TYPE 6"/>
    <property type="match status" value="1"/>
</dbReference>
<evidence type="ECO:0000256" key="3">
    <source>
        <dbReference type="SAM" id="Phobius"/>
    </source>
</evidence>
<dbReference type="SUPFAM" id="SSF51735">
    <property type="entry name" value="NAD(P)-binding Rossmann-fold domains"/>
    <property type="match status" value="1"/>
</dbReference>
<dbReference type="InterPro" id="IPR036291">
    <property type="entry name" value="NAD(P)-bd_dom_sf"/>
</dbReference>